<evidence type="ECO:0000313" key="3">
    <source>
        <dbReference type="Proteomes" id="UP000711178"/>
    </source>
</evidence>
<evidence type="ECO:0000313" key="2">
    <source>
        <dbReference type="EMBL" id="MBW8286411.1"/>
    </source>
</evidence>
<dbReference type="EMBL" id="JAHDTB010000001">
    <property type="protein sequence ID" value="MBW8286411.1"/>
    <property type="molecule type" value="Genomic_DNA"/>
</dbReference>
<dbReference type="Proteomes" id="UP000711178">
    <property type="component" value="Unassembled WGS sequence"/>
</dbReference>
<name>A0ABS7F9G1_9NEIS</name>
<protein>
    <submittedName>
        <fullName evidence="2">WbuC family cupin fold metalloprotein</fullName>
    </submittedName>
</protein>
<comment type="caution">
    <text evidence="2">The sequence shown here is derived from an EMBL/GenBank/DDBJ whole genome shotgun (WGS) entry which is preliminary data.</text>
</comment>
<sequence>MIISLIGSTIPFLHNNRQPSSFRIIIGCRFTRSFADKNPDQSRPVRQGRLRAHHNLHEQLEDGIQRLAIAMAPDTYVRPHRRPGSPELLIMRSGWLGLKIKSMA</sequence>
<evidence type="ECO:0000259" key="1">
    <source>
        <dbReference type="Pfam" id="PF19480"/>
    </source>
</evidence>
<gene>
    <name evidence="2" type="ORF">KIF53_02000</name>
</gene>
<organism evidence="2 3">
    <name type="scientific">Chromobacterium subtsugae</name>
    <dbReference type="NCBI Taxonomy" id="251747"/>
    <lineage>
        <taxon>Bacteria</taxon>
        <taxon>Pseudomonadati</taxon>
        <taxon>Pseudomonadota</taxon>
        <taxon>Betaproteobacteria</taxon>
        <taxon>Neisseriales</taxon>
        <taxon>Chromobacteriaceae</taxon>
        <taxon>Chromobacterium</taxon>
    </lineage>
</organism>
<dbReference type="RefSeq" id="WP_197465966.1">
    <property type="nucleotide sequence ID" value="NZ_CP142381.1"/>
</dbReference>
<accession>A0ABS7F9G1</accession>
<reference evidence="2 3" key="1">
    <citation type="submission" date="2021-05" db="EMBL/GenBank/DDBJ databases">
        <title>Draft Whole Genome Sequencing Of Biosensor Chromobacterium violaceum Strain CV026 Reveals A Regulatory RNA In Chromobacterium violaceum Phenotype Regulatory Network.</title>
        <authorList>
            <person name="Hong K.W."/>
            <person name="Chan K.G."/>
            <person name="Chang C.-Y."/>
        </authorList>
    </citation>
    <scope>NUCLEOTIDE SEQUENCE [LARGE SCALE GENOMIC DNA]</scope>
    <source>
        <strain evidence="2 3">ATCC 31532</strain>
    </source>
</reference>
<dbReference type="NCBIfam" id="TIGR04366">
    <property type="entry name" value="cupin_WbuC"/>
    <property type="match status" value="1"/>
</dbReference>
<dbReference type="InterPro" id="IPR046058">
    <property type="entry name" value="WbuC_cupin"/>
</dbReference>
<dbReference type="InterPro" id="IPR027565">
    <property type="entry name" value="Cupin_WbuC"/>
</dbReference>
<dbReference type="GeneID" id="89687909"/>
<keyword evidence="3" id="KW-1185">Reference proteome</keyword>
<proteinExistence type="predicted"/>
<dbReference type="Pfam" id="PF19480">
    <property type="entry name" value="DUF6016"/>
    <property type="match status" value="1"/>
</dbReference>
<feature type="domain" description="Cupin fold metalloprotein WbuC cupin" evidence="1">
    <location>
        <begin position="47"/>
        <end position="98"/>
    </location>
</feature>